<dbReference type="NCBIfam" id="TIGR01643">
    <property type="entry name" value="YD_repeat_2x"/>
    <property type="match status" value="4"/>
</dbReference>
<feature type="domain" description="Hint" evidence="3">
    <location>
        <begin position="1965"/>
        <end position="2066"/>
    </location>
</feature>
<feature type="compositionally biased region" description="Basic and acidic residues" evidence="1">
    <location>
        <begin position="1468"/>
        <end position="1482"/>
    </location>
</feature>
<keyword evidence="5" id="KW-1185">Reference proteome</keyword>
<dbReference type="Pfam" id="PF07591">
    <property type="entry name" value="PT-HINT"/>
    <property type="match status" value="1"/>
</dbReference>
<evidence type="ECO:0000313" key="5">
    <source>
        <dbReference type="Proteomes" id="UP000006281"/>
    </source>
</evidence>
<gene>
    <name evidence="4" type="ordered locus">BN6_28940</name>
</gene>
<feature type="compositionally biased region" description="Low complexity" evidence="1">
    <location>
        <begin position="1890"/>
        <end position="1904"/>
    </location>
</feature>
<feature type="transmembrane region" description="Helical" evidence="2">
    <location>
        <begin position="56"/>
        <end position="74"/>
    </location>
</feature>
<feature type="region of interest" description="Disordered" evidence="1">
    <location>
        <begin position="105"/>
        <end position="140"/>
    </location>
</feature>
<dbReference type="PANTHER" id="PTHR32305:SF15">
    <property type="entry name" value="PROTEIN RHSA-RELATED"/>
    <property type="match status" value="1"/>
</dbReference>
<feature type="compositionally biased region" description="Gly residues" evidence="1">
    <location>
        <begin position="1914"/>
        <end position="1929"/>
    </location>
</feature>
<feature type="compositionally biased region" description="Gly residues" evidence="1">
    <location>
        <begin position="1938"/>
        <end position="1962"/>
    </location>
</feature>
<dbReference type="EMBL" id="HE804045">
    <property type="protein sequence ID" value="CCH30203.1"/>
    <property type="molecule type" value="Genomic_DNA"/>
</dbReference>
<dbReference type="PATRIC" id="fig|1179773.3.peg.2885"/>
<feature type="compositionally biased region" description="Basic and acidic residues" evidence="1">
    <location>
        <begin position="1505"/>
        <end position="1524"/>
    </location>
</feature>
<keyword evidence="2" id="KW-0472">Membrane</keyword>
<feature type="region of interest" description="Disordered" evidence="1">
    <location>
        <begin position="1466"/>
        <end position="1524"/>
    </location>
</feature>
<dbReference type="InterPro" id="IPR006530">
    <property type="entry name" value="YD"/>
</dbReference>
<dbReference type="KEGG" id="sesp:BN6_28940"/>
<dbReference type="PANTHER" id="PTHR32305">
    <property type="match status" value="1"/>
</dbReference>
<dbReference type="SMART" id="SM00306">
    <property type="entry name" value="HintN"/>
    <property type="match status" value="1"/>
</dbReference>
<evidence type="ECO:0000259" key="3">
    <source>
        <dbReference type="SMART" id="SM00306"/>
    </source>
</evidence>
<dbReference type="Pfam" id="PF25275">
    <property type="entry name" value="Golvesin_C"/>
    <property type="match status" value="1"/>
</dbReference>
<feature type="compositionally biased region" description="Polar residues" evidence="1">
    <location>
        <begin position="1675"/>
        <end position="1684"/>
    </location>
</feature>
<keyword evidence="2" id="KW-1133">Transmembrane helix</keyword>
<dbReference type="InterPro" id="IPR022385">
    <property type="entry name" value="Rhs_assc_core"/>
</dbReference>
<evidence type="ECO:0000256" key="1">
    <source>
        <dbReference type="SAM" id="MobiDB-lite"/>
    </source>
</evidence>
<dbReference type="STRING" id="1179773.BN6_28940"/>
<dbReference type="PROSITE" id="PS50818">
    <property type="entry name" value="INTEIN_C_TER"/>
    <property type="match status" value="1"/>
</dbReference>
<dbReference type="SUPFAM" id="SSF51294">
    <property type="entry name" value="Hedgehog/intein (Hint) domain"/>
    <property type="match status" value="1"/>
</dbReference>
<dbReference type="Proteomes" id="UP000006281">
    <property type="component" value="Chromosome"/>
</dbReference>
<proteinExistence type="predicted"/>
<feature type="region of interest" description="Disordered" evidence="1">
    <location>
        <begin position="1660"/>
        <end position="1726"/>
    </location>
</feature>
<dbReference type="Pfam" id="PF05593">
    <property type="entry name" value="RHS_repeat"/>
    <property type="match status" value="4"/>
</dbReference>
<feature type="region of interest" description="Disordered" evidence="1">
    <location>
        <begin position="1890"/>
        <end position="1978"/>
    </location>
</feature>
<evidence type="ECO:0000256" key="2">
    <source>
        <dbReference type="SAM" id="Phobius"/>
    </source>
</evidence>
<feature type="compositionally biased region" description="Low complexity" evidence="1">
    <location>
        <begin position="120"/>
        <end position="129"/>
    </location>
</feature>
<accession>K0K0W0</accession>
<reference evidence="4 5" key="1">
    <citation type="journal article" date="2012" name="BMC Genomics">
        <title>Complete genome sequence of Saccharothrix espanaensis DSM 44229T and comparison to the other completely sequenced Pseudonocardiaceae.</title>
        <authorList>
            <person name="Strobel T."/>
            <person name="Al-Dilaimi A."/>
            <person name="Blom J."/>
            <person name="Gessner A."/>
            <person name="Kalinowski J."/>
            <person name="Luzhetska M."/>
            <person name="Puhler A."/>
            <person name="Szczepanowski R."/>
            <person name="Bechthold A."/>
            <person name="Ruckert C."/>
        </authorList>
    </citation>
    <scope>NUCLEOTIDE SEQUENCE [LARGE SCALE GENOMIC DNA]</scope>
    <source>
        <strain evidence="5">ATCC 51144 / DSM 44229 / JCM 9112 / NBRC 15066 / NRRL 15764</strain>
    </source>
</reference>
<dbReference type="eggNOG" id="COG3209">
    <property type="taxonomic scope" value="Bacteria"/>
</dbReference>
<dbReference type="InterPro" id="IPR033803">
    <property type="entry name" value="CBD-like_Golvesin-Xly"/>
</dbReference>
<sequence length="2246" mass="243108">MNAREAALVGIMRALVFVGVERRLLTSAAFFGDRWWVERACARRGGKRVNKGKARLFWSAASLLALVAAGLSPVPAPAARAAETAPRVAAPPSPRCTQVAVAAEAAESSAQAPESRPIQADQASAAYAAPDTPRRMIPGDEHPVRVTVRNTTQSPLVAGRHVLSYHWTLPDGGDATAGNRLDTALPANLAPGAEVTLDARVKAPAPADIGNDREQFTLRWDVYDTSTRRWLSETAGVPTLDLDVRVERPTSDQLGLEHFYSYAGLATGAGGNLSVNQFSGNAVWNYDVLTNPSRGLASFSRLSYNSSDTSNSYAGPGWSVTASTLNRLGTPLEFGGLLPGLLGWPTTVSLVDGDGTGHLFELNKHDSADSRNWTYDAPAGVHLYLRYLPGGDDQRRWVFTTPERTEFFFDAQGYHTATVDKSGNTMSFTYERALLGNRNTGVLKHVTDATGRRTLTLDYYQRGDAFSYILGGRKLTGTNLDNLFIINKLKSVTDVSGRVVALTYTDKGHLGEVVDGLGNPDAKPFTFFYDEANAKLLSVVDPNGGTTRVDYFTGAGEALRRWNVRTITDRGQATTGFDYVDPDADKGSKVDSALVDGNGHTTRTLLDGYGRSERITNAKNETTQVHWDADNNVVRLVEHNGATQTWSYDQKTGFPLEIRDAEANRTNGPATRLAYRTELGGHVADLTEKVTPEGRKWTFAYDDKGNLLAVTDPKGNATPDQNDYTSRYSYDGFGHLIEQTDANGNTTKYGDYDANGYPRLITDPLNCTTAYRYDDVGNVTSVTDAHGKTGTYTYDVFKRPLDTREPKDQAAGAYIVTPGPRYDRNDNVVTSTAANGAVTRVAYDAMDRQVGVYAPKDDPGGPEKLTTFAYDAVGNLLEQTEPKGMLTPGEPDDFTYSFTYDELDRVIRATDVNGNVISAEYDDVGNLVKEVDARKYKTPDPNDFTTRYVFDANHQVVETVDADGHSAKTRYDRDGNVVAGIDEQGNETLIELDERGLQREVRSPHSSDNGEIRYFTTRYEYDQVGNLTRTVNPRGVDTPDKGDDFVSETVYDELNRVREEILPYDPDDAEHKTPVGTIKTYNGVGDLVEVSAPPSHGESARNVTRQTYYDNGWLRTSTDPWDIKTAYDYTATGQQSNRTVTSAGGGAQRVETWEYFPDGKLKKRSDEGVPVGRNVVVVDNSDAARTQVKGNWRTEESGRGFQDAAYRATDADDAAFTWKAAVPADGTYDVLVRHPGATATDAAYTVEHNGGTSTARVDQTQRAGEWTSIGKYAMSGGQSRTITLSGKADGTVAADAVQLVRDNSADADDEKKVFEHRYDPNDNLVEMTDSTPNTPVDAYRVAYNAVNLAEKVEELKAGAVKHTTDYRYDENDNLTFAKFDGKSALYEYNARDLVTKVTNKKDDADQGKINSFTYTSRGHVERHVKSNGNTVDYTYYLDGLLRRQLEKKKDGGQVVVEHNLAYDSNSNKIRDDGRKQNADDHGATINADATYTHDPRDRVRKVTKKGGEGERTEEYKHDDNGNVWDQRVDGAHTAFDYDRNRLLSSTTDGQQANYDYDAFGRLHQVTQSGKQVEKYTYDGFDRKVEHVKDQGTGPKTTKYTYDPLDRQQTRVEGDKTTAFHYLGLSDQVLTEDENGKLRKAYQYSNDGELLAQVKYSDDGKEEDSVYGFNPHSDVEQVTDSQGDAKSTYGYTAYGKDDEKEFSGEDKPDQANPDKPEENSYRFNTTRHDKSTDTYDMGFRDYSPGLNRFLTLDLYNGALADLGMTTDPWTNNRYAFGAGNPLSQVEIDGHGWLDDAADWVKDNAKEVGHAALDVAGVIPVVGEAADLANSAWYAAEGDYANAALSAAAAVPFAGWGATAVKAGKYAVKGAEAAQGGAKAADAGQSAAKTAGQAADAGANGAKAAPAPKPAPKAGGPSGGKPSGGGGGKAGGTASTGKNASGGGSGGGKAANGGGTSATKGGSGACRNSFAPGTPVLMADGTHRPIEDVREGDEVLAGDPDTGATAVRPVTALIVGEGAKELVEITIEAGHTSGTVVATAEHPFWVDDQGRWADAGQLRVGDQVLTADGERREVLATRQWTQHRKVHNLTVHGVHTYYVGVADEDVLVHNCGETPHGFSNRGDFESFGRSLHDGLARAGYPGAQGVMQGSAVTGRKYTTGAPFDVGRRSDFDVALAGDDIFGAAKGAGLATRSGGIRTGPLDRRALRALGLSGLRGELSRMAGRKVNFMVYRSVEDATGRGASMTIPR</sequence>
<dbReference type="InterPro" id="IPR031325">
    <property type="entry name" value="RHS_repeat"/>
</dbReference>
<dbReference type="eggNOG" id="COG1372">
    <property type="taxonomic scope" value="Bacteria"/>
</dbReference>
<protein>
    <recommendedName>
        <fullName evidence="3">Hint domain-containing protein</fullName>
    </recommendedName>
</protein>
<evidence type="ECO:0000313" key="4">
    <source>
        <dbReference type="EMBL" id="CCH30203.1"/>
    </source>
</evidence>
<keyword evidence="2" id="KW-0812">Transmembrane</keyword>
<dbReference type="CDD" id="cd00081">
    <property type="entry name" value="Hint"/>
    <property type="match status" value="1"/>
</dbReference>
<dbReference type="InterPro" id="IPR036844">
    <property type="entry name" value="Hint_dom_sf"/>
</dbReference>
<dbReference type="HOGENOM" id="CLU_234180_0_0_11"/>
<dbReference type="InterPro" id="IPR030934">
    <property type="entry name" value="Intein_C"/>
</dbReference>
<dbReference type="Gene3D" id="2.170.16.10">
    <property type="entry name" value="Hedgehog/Intein (Hint) domain"/>
    <property type="match status" value="1"/>
</dbReference>
<dbReference type="InterPro" id="IPR050708">
    <property type="entry name" value="T6SS_VgrG/RHS"/>
</dbReference>
<feature type="compositionally biased region" description="Basic and acidic residues" evidence="1">
    <location>
        <begin position="1694"/>
        <end position="1726"/>
    </location>
</feature>
<dbReference type="Gene3D" id="2.180.10.10">
    <property type="entry name" value="RHS repeat-associated core"/>
    <property type="match status" value="4"/>
</dbReference>
<dbReference type="InterPro" id="IPR003587">
    <property type="entry name" value="Hint_dom_N"/>
</dbReference>
<dbReference type="NCBIfam" id="TIGR03696">
    <property type="entry name" value="Rhs_assc_core"/>
    <property type="match status" value="1"/>
</dbReference>
<dbReference type="CDD" id="cd20745">
    <property type="entry name" value="FIX_RhsA_AHH_HNH-like"/>
    <property type="match status" value="1"/>
</dbReference>
<organism evidence="4 5">
    <name type="scientific">Saccharothrix espanaensis (strain ATCC 51144 / DSM 44229 / JCM 9112 / NBRC 15066 / NRRL 15764)</name>
    <dbReference type="NCBI Taxonomy" id="1179773"/>
    <lineage>
        <taxon>Bacteria</taxon>
        <taxon>Bacillati</taxon>
        <taxon>Actinomycetota</taxon>
        <taxon>Actinomycetes</taxon>
        <taxon>Pseudonocardiales</taxon>
        <taxon>Pseudonocardiaceae</taxon>
        <taxon>Saccharothrix</taxon>
    </lineage>
</organism>
<name>K0K0W0_SACES</name>